<dbReference type="PANTHER" id="PTHR45745:SF1">
    <property type="entry name" value="PHOSPHOGLUCOMUTASE 2B-RELATED"/>
    <property type="match status" value="1"/>
</dbReference>
<dbReference type="Pfam" id="PF02880">
    <property type="entry name" value="PGM_PMM_III"/>
    <property type="match status" value="1"/>
</dbReference>
<dbReference type="PANTHER" id="PTHR45745">
    <property type="entry name" value="PHOSPHOMANNOMUTASE 45A"/>
    <property type="match status" value="1"/>
</dbReference>
<name>A0A9D1E4A5_9BACT</name>
<dbReference type="GO" id="GO:0005975">
    <property type="term" value="P:carbohydrate metabolic process"/>
    <property type="evidence" value="ECO:0007669"/>
    <property type="project" value="InterPro"/>
</dbReference>
<comment type="caution">
    <text evidence="11">The sequence shown here is derived from an EMBL/GenBank/DDBJ whole genome shotgun (WGS) entry which is preliminary data.</text>
</comment>
<dbReference type="Proteomes" id="UP000824200">
    <property type="component" value="Unassembled WGS sequence"/>
</dbReference>
<reference evidence="11" key="1">
    <citation type="submission" date="2020-10" db="EMBL/GenBank/DDBJ databases">
        <authorList>
            <person name="Gilroy R."/>
        </authorList>
    </citation>
    <scope>NUCLEOTIDE SEQUENCE</scope>
    <source>
        <strain evidence="11">CHK121-14286</strain>
    </source>
</reference>
<keyword evidence="3" id="KW-0597">Phosphoprotein</keyword>
<dbReference type="AlphaFoldDB" id="A0A9D1E4A5"/>
<evidence type="ECO:0000256" key="3">
    <source>
        <dbReference type="ARBA" id="ARBA00022553"/>
    </source>
</evidence>
<evidence type="ECO:0000256" key="6">
    <source>
        <dbReference type="ARBA" id="ARBA00023235"/>
    </source>
</evidence>
<protein>
    <submittedName>
        <fullName evidence="11">Phospho-sugar mutase</fullName>
    </submittedName>
</protein>
<dbReference type="InterPro" id="IPR005844">
    <property type="entry name" value="A-D-PHexomutase_a/b/a-I"/>
</dbReference>
<dbReference type="Pfam" id="PF02878">
    <property type="entry name" value="PGM_PMM_I"/>
    <property type="match status" value="1"/>
</dbReference>
<evidence type="ECO:0000256" key="4">
    <source>
        <dbReference type="ARBA" id="ARBA00022723"/>
    </source>
</evidence>
<dbReference type="InterPro" id="IPR036900">
    <property type="entry name" value="A-D-PHexomutase_C_sf"/>
</dbReference>
<dbReference type="EMBL" id="DVHL01000037">
    <property type="protein sequence ID" value="HIR66145.1"/>
    <property type="molecule type" value="Genomic_DNA"/>
</dbReference>
<evidence type="ECO:0000256" key="2">
    <source>
        <dbReference type="ARBA" id="ARBA00010231"/>
    </source>
</evidence>
<feature type="domain" description="Alpha-D-phosphohexomutase C-terminal" evidence="7">
    <location>
        <begin position="499"/>
        <end position="540"/>
    </location>
</feature>
<sequence>MADYKQQYQLWLEKAVDESVRESLLKMQDNDENMQDAFYKDIEFGTAGMRGIMEAGTNRINVYTLFRATTGVALYMKRYNMTSCAITYDSRNNSRMFSQVVSATLASHGIKVYFTRECMPTPYLSFMVRNYHTDMGINITASHNASPYNGYKVYDSEGCQLTDDAANELTAVIEGVDPFQSPIPRFADYENGLIVYSDEEMEERYKQSVIAQGLNSAEGIKAVYSPLNGAGYRVVPEVLKRVGLDGLTVVPEQAYPDGNFPTCPYPNPEKKEALTLALNLANSHVADVVFANDPDCDRLGVAVYDGEKYVILTGNEVGVLLCDYILTSMKQQGKLPQNPVVVKTIVTTLMIDALCSKRGAQVIDVLTGFKYIGNTIKKLEDKGEENRFVFGFEESCGYLKGSYVRDKDGVVAAMLLCQCVAYYKKQGKTLVQRLQELREELGNFVQQTVSYTFSGVEGAQRKEQLFVQLRKMPLESVGNGKVVACCDFLTQTQYDLPKSNVLRYNSDDGSQLILRPSGTEPLIKCYISVRGTDSEVSEKLAAIKKQLDDIFGE</sequence>
<keyword evidence="5" id="KW-0460">Magnesium</keyword>
<dbReference type="Gene3D" id="3.40.120.10">
    <property type="entry name" value="Alpha-D-Glucose-1,6-Bisphosphate, subunit A, domain 3"/>
    <property type="match status" value="3"/>
</dbReference>
<reference evidence="11" key="2">
    <citation type="journal article" date="2021" name="PeerJ">
        <title>Extensive microbial diversity within the chicken gut microbiome revealed by metagenomics and culture.</title>
        <authorList>
            <person name="Gilroy R."/>
            <person name="Ravi A."/>
            <person name="Getino M."/>
            <person name="Pursley I."/>
            <person name="Horton D.L."/>
            <person name="Alikhan N.F."/>
            <person name="Baker D."/>
            <person name="Gharbi K."/>
            <person name="Hall N."/>
            <person name="Watson M."/>
            <person name="Adriaenssens E.M."/>
            <person name="Foster-Nyarko E."/>
            <person name="Jarju S."/>
            <person name="Secka A."/>
            <person name="Antonio M."/>
            <person name="Oren A."/>
            <person name="Chaudhuri R.R."/>
            <person name="La Ragione R."/>
            <person name="Hildebrand F."/>
            <person name="Pallen M.J."/>
        </authorList>
    </citation>
    <scope>NUCLEOTIDE SEQUENCE</scope>
    <source>
        <strain evidence="11">CHK121-14286</strain>
    </source>
</reference>
<dbReference type="Gene3D" id="3.30.310.50">
    <property type="entry name" value="Alpha-D-phosphohexomutase, C-terminal domain"/>
    <property type="match status" value="1"/>
</dbReference>
<dbReference type="GO" id="GO:0006166">
    <property type="term" value="P:purine ribonucleoside salvage"/>
    <property type="evidence" value="ECO:0007669"/>
    <property type="project" value="TreeGrafter"/>
</dbReference>
<keyword evidence="4" id="KW-0479">Metal-binding</keyword>
<dbReference type="InterPro" id="IPR016055">
    <property type="entry name" value="A-D-PHexomutase_a/b/a-I/II/III"/>
</dbReference>
<dbReference type="GO" id="GO:0046872">
    <property type="term" value="F:metal ion binding"/>
    <property type="evidence" value="ECO:0007669"/>
    <property type="project" value="UniProtKB-KW"/>
</dbReference>
<feature type="domain" description="Alpha-D-phosphohexomutase alpha/beta/alpha" evidence="8">
    <location>
        <begin position="42"/>
        <end position="174"/>
    </location>
</feature>
<comment type="cofactor">
    <cofactor evidence="1">
        <name>Mg(2+)</name>
        <dbReference type="ChEBI" id="CHEBI:18420"/>
    </cofactor>
</comment>
<dbReference type="Pfam" id="PF00408">
    <property type="entry name" value="PGM_PMM_IV"/>
    <property type="match status" value="1"/>
</dbReference>
<dbReference type="Pfam" id="PF02879">
    <property type="entry name" value="PGM_PMM_II"/>
    <property type="match status" value="1"/>
</dbReference>
<accession>A0A9D1E4A5</accession>
<evidence type="ECO:0000313" key="11">
    <source>
        <dbReference type="EMBL" id="HIR66145.1"/>
    </source>
</evidence>
<evidence type="ECO:0000256" key="1">
    <source>
        <dbReference type="ARBA" id="ARBA00001946"/>
    </source>
</evidence>
<proteinExistence type="inferred from homology"/>
<evidence type="ECO:0000259" key="7">
    <source>
        <dbReference type="Pfam" id="PF00408"/>
    </source>
</evidence>
<dbReference type="InterPro" id="IPR005846">
    <property type="entry name" value="A-D-PHexomutase_a/b/a-III"/>
</dbReference>
<keyword evidence="6" id="KW-0413">Isomerase</keyword>
<evidence type="ECO:0000259" key="10">
    <source>
        <dbReference type="Pfam" id="PF02880"/>
    </source>
</evidence>
<organism evidence="11 12">
    <name type="scientific">Candidatus Fimimonas gallinarum</name>
    <dbReference type="NCBI Taxonomy" id="2840821"/>
    <lineage>
        <taxon>Bacteria</taxon>
        <taxon>Pseudomonadati</taxon>
        <taxon>Myxococcota</taxon>
        <taxon>Myxococcia</taxon>
        <taxon>Myxococcales</taxon>
        <taxon>Cystobacterineae</taxon>
        <taxon>Myxococcaceae</taxon>
        <taxon>Myxococcaceae incertae sedis</taxon>
        <taxon>Candidatus Fimimonas</taxon>
    </lineage>
</organism>
<evidence type="ECO:0000259" key="8">
    <source>
        <dbReference type="Pfam" id="PF02878"/>
    </source>
</evidence>
<feature type="domain" description="Alpha-D-phosphohexomutase alpha/beta/alpha" evidence="10">
    <location>
        <begin position="314"/>
        <end position="436"/>
    </location>
</feature>
<comment type="similarity">
    <text evidence="2">Belongs to the phosphohexose mutase family.</text>
</comment>
<evidence type="ECO:0000256" key="5">
    <source>
        <dbReference type="ARBA" id="ARBA00022842"/>
    </source>
</evidence>
<evidence type="ECO:0000259" key="9">
    <source>
        <dbReference type="Pfam" id="PF02879"/>
    </source>
</evidence>
<feature type="domain" description="Alpha-D-phosphohexomutase alpha/beta/alpha" evidence="9">
    <location>
        <begin position="206"/>
        <end position="305"/>
    </location>
</feature>
<dbReference type="GO" id="GO:0008973">
    <property type="term" value="F:phosphopentomutase activity"/>
    <property type="evidence" value="ECO:0007669"/>
    <property type="project" value="TreeGrafter"/>
</dbReference>
<dbReference type="InterPro" id="IPR005843">
    <property type="entry name" value="A-D-PHexomutase_C"/>
</dbReference>
<dbReference type="SUPFAM" id="SSF55957">
    <property type="entry name" value="Phosphoglucomutase, C-terminal domain"/>
    <property type="match status" value="1"/>
</dbReference>
<dbReference type="InterPro" id="IPR005845">
    <property type="entry name" value="A-D-PHexomutase_a/b/a-II"/>
</dbReference>
<gene>
    <name evidence="11" type="ORF">IAC95_04645</name>
</gene>
<dbReference type="SUPFAM" id="SSF53738">
    <property type="entry name" value="Phosphoglucomutase, first 3 domains"/>
    <property type="match status" value="3"/>
</dbReference>
<dbReference type="CDD" id="cd05799">
    <property type="entry name" value="PGM2"/>
    <property type="match status" value="1"/>
</dbReference>
<evidence type="ECO:0000313" key="12">
    <source>
        <dbReference type="Proteomes" id="UP000824200"/>
    </source>
</evidence>